<evidence type="ECO:0000313" key="1">
    <source>
        <dbReference type="EMBL" id="MCQ8180596.1"/>
    </source>
</evidence>
<evidence type="ECO:0000313" key="2">
    <source>
        <dbReference type="Proteomes" id="UP001524569"/>
    </source>
</evidence>
<comment type="caution">
    <text evidence="1">The sequence shown here is derived from an EMBL/GenBank/DDBJ whole genome shotgun (WGS) entry which is preliminary data.</text>
</comment>
<organism evidence="1 2">
    <name type="scientific">Methylomonas aurea</name>
    <dbReference type="NCBI Taxonomy" id="2952224"/>
    <lineage>
        <taxon>Bacteria</taxon>
        <taxon>Pseudomonadati</taxon>
        <taxon>Pseudomonadota</taxon>
        <taxon>Gammaproteobacteria</taxon>
        <taxon>Methylococcales</taxon>
        <taxon>Methylococcaceae</taxon>
        <taxon>Methylomonas</taxon>
    </lineage>
</organism>
<reference evidence="1 2" key="1">
    <citation type="submission" date="2022-07" db="EMBL/GenBank/DDBJ databases">
        <title>Methylomonas rivi sp. nov., Methylomonas rosea sp. nov., Methylomonas aureus sp. nov. and Methylomonas subterranea sp. nov., four novel methanotrophs isolated from a freshwater creek and the deep terrestrial subsurface.</title>
        <authorList>
            <person name="Abin C."/>
            <person name="Sankaranarayanan K."/>
            <person name="Garner C."/>
            <person name="Sindelar R."/>
            <person name="Kotary K."/>
            <person name="Garner R."/>
            <person name="Barclay S."/>
            <person name="Lawson P."/>
            <person name="Krumholz L."/>
        </authorList>
    </citation>
    <scope>NUCLEOTIDE SEQUENCE [LARGE SCALE GENOMIC DNA]</scope>
    <source>
        <strain evidence="1 2">SURF-1</strain>
    </source>
</reference>
<accession>A0ABT1UEZ3</accession>
<dbReference type="Proteomes" id="UP001524569">
    <property type="component" value="Unassembled WGS sequence"/>
</dbReference>
<gene>
    <name evidence="1" type="ORF">NP603_05720</name>
</gene>
<keyword evidence="2" id="KW-1185">Reference proteome</keyword>
<protein>
    <submittedName>
        <fullName evidence="1">Uncharacterized protein</fullName>
    </submittedName>
</protein>
<name>A0ABT1UEZ3_9GAMM</name>
<sequence>MTKLNHERPSLKYKDNIVREINKASRKSEIDIARTASGSRREISFKLPNIELTNEELYKINKFMRLLNKHGKMQAKLLIPYLHLILQKKRIKEKNELKNKINQELSKLRISLISIALQLVASDRLESIAGRKKGVIDWFNSLGEWLCKNHAADLWYFIHDDIFSVAIEIYKDKLAGIAPINKECSNELNK</sequence>
<dbReference type="EMBL" id="JANIBM010000004">
    <property type="protein sequence ID" value="MCQ8180596.1"/>
    <property type="molecule type" value="Genomic_DNA"/>
</dbReference>
<proteinExistence type="predicted"/>
<dbReference type="RefSeq" id="WP_256609958.1">
    <property type="nucleotide sequence ID" value="NZ_JANIBM010000004.1"/>
</dbReference>